<dbReference type="Proteomes" id="UP001057427">
    <property type="component" value="Segment"/>
</dbReference>
<evidence type="ECO:0000313" key="2">
    <source>
        <dbReference type="Proteomes" id="UP001057427"/>
    </source>
</evidence>
<sequence>MTETRDYLKTGRVAAPIAQAMEKAVTDLTAVINGFDDVKGHGGEGKVEPALADHADGFWSWNNGGFISDPVGCIRIASQYESGVPAAARWLVDQYDAGHLEGEQPIGHDGERLEGIVDVDFDDDDISRDWLDGTYRYEVRAFVRGAGEFSNETGEDELILTVGVCPYEPGEQGAWTYQLIDRVEKLSEVTPLKLDAFYAEAKVALMVDRSRAGVAAFDVVNNKRKADKLAERQASQAYYAAQAASRAEAAV</sequence>
<reference evidence="1" key="1">
    <citation type="submission" date="2022-05" db="EMBL/GenBank/DDBJ databases">
        <authorList>
            <person name="Friedrich I."/>
            <person name="Poehlein A."/>
            <person name="Schneider D."/>
            <person name="Hertel R."/>
            <person name="Daniel R."/>
        </authorList>
    </citation>
    <scope>NUCLEOTIDE SEQUENCE</scope>
</reference>
<proteinExistence type="predicted"/>
<gene>
    <name evidence="1" type="ORF">BAJUN_00700</name>
</gene>
<name>A0A9E7N5Z5_9CAUD</name>
<keyword evidence="2" id="KW-1185">Reference proteome</keyword>
<accession>A0A9E7N5Z5</accession>
<organism evidence="1 2">
    <name type="scientific">Brevundimonas phage vB_BgoS-Bajun</name>
    <dbReference type="NCBI Taxonomy" id="2948594"/>
    <lineage>
        <taxon>Viruses</taxon>
        <taxon>Duplodnaviria</taxon>
        <taxon>Heunggongvirae</taxon>
        <taxon>Uroviricota</taxon>
        <taxon>Caudoviricetes</taxon>
        <taxon>Dolichocephalovirinae</taxon>
    </lineage>
</organism>
<dbReference type="EMBL" id="ON529858">
    <property type="protein sequence ID" value="UTC29700.1"/>
    <property type="molecule type" value="Genomic_DNA"/>
</dbReference>
<protein>
    <submittedName>
        <fullName evidence="1">Uncharacterized protein</fullName>
    </submittedName>
</protein>
<evidence type="ECO:0000313" key="1">
    <source>
        <dbReference type="EMBL" id="UTC29700.1"/>
    </source>
</evidence>